<dbReference type="GO" id="GO:0005634">
    <property type="term" value="C:nucleus"/>
    <property type="evidence" value="ECO:0007669"/>
    <property type="project" value="UniProtKB-SubCell"/>
</dbReference>
<evidence type="ECO:0000256" key="9">
    <source>
        <dbReference type="RuleBase" id="RU000682"/>
    </source>
</evidence>
<evidence type="ECO:0000256" key="2">
    <source>
        <dbReference type="ARBA" id="ARBA00022473"/>
    </source>
</evidence>
<evidence type="ECO:0000256" key="6">
    <source>
        <dbReference type="ARBA" id="ARBA00038351"/>
    </source>
</evidence>
<dbReference type="Gene3D" id="1.10.10.60">
    <property type="entry name" value="Homeodomain-like"/>
    <property type="match status" value="1"/>
</dbReference>
<keyword evidence="3 8" id="KW-0238">DNA-binding</keyword>
<gene>
    <name evidence="12" type="ORF">TCAL_02316</name>
</gene>
<evidence type="ECO:0000256" key="3">
    <source>
        <dbReference type="ARBA" id="ARBA00023125"/>
    </source>
</evidence>
<comment type="caution">
    <text evidence="12">The sequence shown here is derived from an EMBL/GenBank/DDBJ whole genome shotgun (WGS) entry which is preliminary data.</text>
</comment>
<dbReference type="EMBL" id="VCGU01000011">
    <property type="protein sequence ID" value="TRY67003.1"/>
    <property type="molecule type" value="Genomic_DNA"/>
</dbReference>
<dbReference type="InterPro" id="IPR001356">
    <property type="entry name" value="HD"/>
</dbReference>
<evidence type="ECO:0000256" key="7">
    <source>
        <dbReference type="ARBA" id="ARBA00069290"/>
    </source>
</evidence>
<evidence type="ECO:0000313" key="13">
    <source>
        <dbReference type="Proteomes" id="UP000318571"/>
    </source>
</evidence>
<name>A0A553NNH2_TIGCA</name>
<comment type="similarity">
    <text evidence="6">Belongs to the paired homeobox family. Unc-4 subfamily.</text>
</comment>
<dbReference type="InterPro" id="IPR009057">
    <property type="entry name" value="Homeodomain-like_sf"/>
</dbReference>
<evidence type="ECO:0000256" key="4">
    <source>
        <dbReference type="ARBA" id="ARBA00023155"/>
    </source>
</evidence>
<feature type="compositionally biased region" description="Acidic residues" evidence="10">
    <location>
        <begin position="226"/>
        <end position="245"/>
    </location>
</feature>
<feature type="domain" description="Homeobox" evidence="11">
    <location>
        <begin position="17"/>
        <end position="77"/>
    </location>
</feature>
<evidence type="ECO:0000313" key="12">
    <source>
        <dbReference type="EMBL" id="TRY67003.1"/>
    </source>
</evidence>
<evidence type="ECO:0000256" key="5">
    <source>
        <dbReference type="ARBA" id="ARBA00023242"/>
    </source>
</evidence>
<dbReference type="AlphaFoldDB" id="A0A553NNH2"/>
<keyword evidence="13" id="KW-1185">Reference proteome</keyword>
<feature type="compositionally biased region" description="Low complexity" evidence="10">
    <location>
        <begin position="253"/>
        <end position="263"/>
    </location>
</feature>
<evidence type="ECO:0000256" key="1">
    <source>
        <dbReference type="ARBA" id="ARBA00004123"/>
    </source>
</evidence>
<feature type="DNA-binding region" description="Homeobox" evidence="8">
    <location>
        <begin position="19"/>
        <end position="78"/>
    </location>
</feature>
<dbReference type="SMART" id="SM00389">
    <property type="entry name" value="HOX"/>
    <property type="match status" value="1"/>
</dbReference>
<dbReference type="PROSITE" id="PS50071">
    <property type="entry name" value="HOMEOBOX_2"/>
    <property type="match status" value="1"/>
</dbReference>
<comment type="subcellular location">
    <subcellularLocation>
        <location evidence="1 8 9">Nucleus</location>
    </subcellularLocation>
</comment>
<organism evidence="12 13">
    <name type="scientific">Tigriopus californicus</name>
    <name type="common">Marine copepod</name>
    <dbReference type="NCBI Taxonomy" id="6832"/>
    <lineage>
        <taxon>Eukaryota</taxon>
        <taxon>Metazoa</taxon>
        <taxon>Ecdysozoa</taxon>
        <taxon>Arthropoda</taxon>
        <taxon>Crustacea</taxon>
        <taxon>Multicrustacea</taxon>
        <taxon>Hexanauplia</taxon>
        <taxon>Copepoda</taxon>
        <taxon>Harpacticoida</taxon>
        <taxon>Harpacticidae</taxon>
        <taxon>Tigriopus</taxon>
    </lineage>
</organism>
<dbReference type="GO" id="GO:0000977">
    <property type="term" value="F:RNA polymerase II transcription regulatory region sequence-specific DNA binding"/>
    <property type="evidence" value="ECO:0007669"/>
    <property type="project" value="TreeGrafter"/>
</dbReference>
<keyword evidence="2" id="KW-0217">Developmental protein</keyword>
<feature type="compositionally biased region" description="Basic and acidic residues" evidence="10">
    <location>
        <begin position="272"/>
        <end position="281"/>
    </location>
</feature>
<dbReference type="Proteomes" id="UP000318571">
    <property type="component" value="Chromosome 4"/>
</dbReference>
<dbReference type="InterPro" id="IPR050649">
    <property type="entry name" value="Paired_Homeobox_TFs"/>
</dbReference>
<dbReference type="SUPFAM" id="SSF46689">
    <property type="entry name" value="Homeodomain-like"/>
    <property type="match status" value="1"/>
</dbReference>
<dbReference type="PANTHER" id="PTHR24329:SF570">
    <property type="entry name" value="HOMEOBRAIN"/>
    <property type="match status" value="1"/>
</dbReference>
<evidence type="ECO:0000256" key="10">
    <source>
        <dbReference type="SAM" id="MobiDB-lite"/>
    </source>
</evidence>
<dbReference type="Pfam" id="PF00046">
    <property type="entry name" value="Homeodomain"/>
    <property type="match status" value="1"/>
</dbReference>
<protein>
    <recommendedName>
        <fullName evidence="7">Homeobox protein unc-4</fullName>
    </recommendedName>
</protein>
<dbReference type="PROSITE" id="PS00027">
    <property type="entry name" value="HOMEOBOX_1"/>
    <property type="match status" value="1"/>
</dbReference>
<feature type="non-terminal residue" evidence="12">
    <location>
        <position position="374"/>
    </location>
</feature>
<dbReference type="FunFam" id="1.10.10.60:FF:000057">
    <property type="entry name" value="Short stature homeobox 2"/>
    <property type="match status" value="1"/>
</dbReference>
<keyword evidence="5 8" id="KW-0539">Nucleus</keyword>
<dbReference type="InterPro" id="IPR017970">
    <property type="entry name" value="Homeobox_CS"/>
</dbReference>
<sequence>MPKDSHFDDFDDEDRPRKSRRSRTTFTTYQLHRLERAFEKTQYPDVFTREELAHSLNLSEARVQVWFQNRRAKWRKREKSVLSAGPMGGSGGMGCPPGLQGFSPDFMTAANNYFLGEKYLNSSDLTPSAMRFPFLFPTNSLSLRQGPLVTPSTVFQFRGGPPNGHTSSLPISLASSQGNSINSMLQNCMSLFPNLIPNPVIPCRGNSSPGTNGPSSPHGTGANTSDENDNDDDDARSLIVDDDERDVVHEGNGDNSLSSNSGDATTIVGTSRKPEEDKLDGSKMTSETVVVVVVIVSLSVTTFSFLRTSWRPEVVVREVEREKDDSLAVSSFEVDAGNGSGSTDMSRLKAEYRPFPSFCSEDEHESSTAIEVDV</sequence>
<proteinExistence type="inferred from homology"/>
<feature type="compositionally biased region" description="Low complexity" evidence="10">
    <location>
        <begin position="205"/>
        <end position="221"/>
    </location>
</feature>
<reference evidence="12 13" key="1">
    <citation type="journal article" date="2018" name="Nat. Ecol. Evol.">
        <title>Genomic signatures of mitonuclear coevolution across populations of Tigriopus californicus.</title>
        <authorList>
            <person name="Barreto F.S."/>
            <person name="Watson E.T."/>
            <person name="Lima T.G."/>
            <person name="Willett C.S."/>
            <person name="Edmands S."/>
            <person name="Li W."/>
            <person name="Burton R.S."/>
        </authorList>
    </citation>
    <scope>NUCLEOTIDE SEQUENCE [LARGE SCALE GENOMIC DNA]</scope>
    <source>
        <strain evidence="12 13">San Diego</strain>
    </source>
</reference>
<keyword evidence="4 8" id="KW-0371">Homeobox</keyword>
<dbReference type="CDD" id="cd00086">
    <property type="entry name" value="homeodomain"/>
    <property type="match status" value="1"/>
</dbReference>
<accession>A0A553NNH2</accession>
<dbReference type="GO" id="GO:0000981">
    <property type="term" value="F:DNA-binding transcription factor activity, RNA polymerase II-specific"/>
    <property type="evidence" value="ECO:0007669"/>
    <property type="project" value="InterPro"/>
</dbReference>
<evidence type="ECO:0000256" key="8">
    <source>
        <dbReference type="PROSITE-ProRule" id="PRU00108"/>
    </source>
</evidence>
<dbReference type="STRING" id="6832.A0A553NNH2"/>
<feature type="region of interest" description="Disordered" evidence="10">
    <location>
        <begin position="203"/>
        <end position="283"/>
    </location>
</feature>
<evidence type="ECO:0000259" key="11">
    <source>
        <dbReference type="PROSITE" id="PS50071"/>
    </source>
</evidence>
<dbReference type="PANTHER" id="PTHR24329">
    <property type="entry name" value="HOMEOBOX PROTEIN ARISTALESS"/>
    <property type="match status" value="1"/>
</dbReference>
<feature type="region of interest" description="Disordered" evidence="10">
    <location>
        <begin position="1"/>
        <end position="24"/>
    </location>
</feature>